<name>A0A2U1QJH6_ARTAN</name>
<keyword evidence="2" id="KW-0488">Methylation</keyword>
<evidence type="ECO:0000313" key="7">
    <source>
        <dbReference type="EMBL" id="PWA98181.1"/>
    </source>
</evidence>
<evidence type="ECO:0000256" key="3">
    <source>
        <dbReference type="ARBA" id="ARBA00022723"/>
    </source>
</evidence>
<evidence type="ECO:0000256" key="4">
    <source>
        <dbReference type="ARBA" id="ARBA00023289"/>
    </source>
</evidence>
<evidence type="ECO:0000256" key="1">
    <source>
        <dbReference type="ARBA" id="ARBA00004170"/>
    </source>
</evidence>
<dbReference type="InterPro" id="IPR036163">
    <property type="entry name" value="HMA_dom_sf"/>
</dbReference>
<dbReference type="Gene3D" id="3.30.70.100">
    <property type="match status" value="1"/>
</dbReference>
<comment type="subcellular location">
    <subcellularLocation>
        <location evidence="1">Membrane</location>
        <topology evidence="1">Peripheral membrane protein</topology>
    </subcellularLocation>
</comment>
<dbReference type="EMBL" id="PKPP01000077">
    <property type="protein sequence ID" value="PWA98181.1"/>
    <property type="molecule type" value="Genomic_DNA"/>
</dbReference>
<dbReference type="AlphaFoldDB" id="A0A2U1QJH6"/>
<dbReference type="Pfam" id="PF00403">
    <property type="entry name" value="HMA"/>
    <property type="match status" value="1"/>
</dbReference>
<evidence type="ECO:0000259" key="6">
    <source>
        <dbReference type="Pfam" id="PF00403"/>
    </source>
</evidence>
<accession>A0A2U1QJH6</accession>
<evidence type="ECO:0000256" key="5">
    <source>
        <dbReference type="ARBA" id="ARBA00024045"/>
    </source>
</evidence>
<dbReference type="InterPro" id="IPR006121">
    <property type="entry name" value="HMA_dom"/>
</dbReference>
<dbReference type="SUPFAM" id="SSF55008">
    <property type="entry name" value="HMA, heavy metal-associated domain"/>
    <property type="match status" value="1"/>
</dbReference>
<evidence type="ECO:0000313" key="8">
    <source>
        <dbReference type="Proteomes" id="UP000245207"/>
    </source>
</evidence>
<proteinExistence type="inferred from homology"/>
<comment type="similarity">
    <text evidence="5">Belongs to the HIPP family.</text>
</comment>
<keyword evidence="3" id="KW-0479">Metal-binding</keyword>
<dbReference type="CDD" id="cd00371">
    <property type="entry name" value="HMA"/>
    <property type="match status" value="1"/>
</dbReference>
<dbReference type="InterPro" id="IPR044577">
    <property type="entry name" value="HIPP4/7/8/17/18/19"/>
</dbReference>
<dbReference type="STRING" id="35608.A0A2U1QJH6"/>
<dbReference type="GO" id="GO:0016020">
    <property type="term" value="C:membrane"/>
    <property type="evidence" value="ECO:0007669"/>
    <property type="project" value="UniProtKB-SubCell"/>
</dbReference>
<dbReference type="GO" id="GO:0046872">
    <property type="term" value="F:metal ion binding"/>
    <property type="evidence" value="ECO:0007669"/>
    <property type="project" value="UniProtKB-KW"/>
</dbReference>
<organism evidence="7 8">
    <name type="scientific">Artemisia annua</name>
    <name type="common">Sweet wormwood</name>
    <dbReference type="NCBI Taxonomy" id="35608"/>
    <lineage>
        <taxon>Eukaryota</taxon>
        <taxon>Viridiplantae</taxon>
        <taxon>Streptophyta</taxon>
        <taxon>Embryophyta</taxon>
        <taxon>Tracheophyta</taxon>
        <taxon>Spermatophyta</taxon>
        <taxon>Magnoliopsida</taxon>
        <taxon>eudicotyledons</taxon>
        <taxon>Gunneridae</taxon>
        <taxon>Pentapetalae</taxon>
        <taxon>asterids</taxon>
        <taxon>campanulids</taxon>
        <taxon>Asterales</taxon>
        <taxon>Asteraceae</taxon>
        <taxon>Asteroideae</taxon>
        <taxon>Anthemideae</taxon>
        <taxon>Artemisiinae</taxon>
        <taxon>Artemisia</taxon>
    </lineage>
</organism>
<sequence>MVSNKTPVADEYDVVDVQTLIFNKAPFLKFPEPFLCWAGLSCYYSLGEDVYHVYFYQGKVLDIVDLFLLKDPLQVEVPGRALRDGESKILDVAIRRLVPLHSVAFRSFVSSSVSATPERDADVQGEDSVEDQHRFIGHVERLVLSPDSSSFYGSHGTEVYLHCEACVRKVLKALRGFDGVDKVEPKLEENQVIVNGTACDPYKIADRVRRKLKKFVTIISQDQIKIKQEKKPEIFINDPIFTFNETAWPVRCTGFVHHKELLVLQGLCVFCYYA</sequence>
<dbReference type="Proteomes" id="UP000245207">
    <property type="component" value="Unassembled WGS sequence"/>
</dbReference>
<protein>
    <submittedName>
        <fullName evidence="7">Heavy metal-associated domain, HMA</fullName>
    </submittedName>
</protein>
<keyword evidence="4" id="KW-0636">Prenylation</keyword>
<feature type="domain" description="HMA" evidence="6">
    <location>
        <begin position="161"/>
        <end position="213"/>
    </location>
</feature>
<reference evidence="7 8" key="1">
    <citation type="journal article" date="2018" name="Mol. Plant">
        <title>The genome of Artemisia annua provides insight into the evolution of Asteraceae family and artemisinin biosynthesis.</title>
        <authorList>
            <person name="Shen Q."/>
            <person name="Zhang L."/>
            <person name="Liao Z."/>
            <person name="Wang S."/>
            <person name="Yan T."/>
            <person name="Shi P."/>
            <person name="Liu M."/>
            <person name="Fu X."/>
            <person name="Pan Q."/>
            <person name="Wang Y."/>
            <person name="Lv Z."/>
            <person name="Lu X."/>
            <person name="Zhang F."/>
            <person name="Jiang W."/>
            <person name="Ma Y."/>
            <person name="Chen M."/>
            <person name="Hao X."/>
            <person name="Li L."/>
            <person name="Tang Y."/>
            <person name="Lv G."/>
            <person name="Zhou Y."/>
            <person name="Sun X."/>
            <person name="Brodelius P.E."/>
            <person name="Rose J.K.C."/>
            <person name="Tang K."/>
        </authorList>
    </citation>
    <scope>NUCLEOTIDE SEQUENCE [LARGE SCALE GENOMIC DNA]</scope>
    <source>
        <strain evidence="8">cv. Huhao1</strain>
        <tissue evidence="7">Leaf</tissue>
    </source>
</reference>
<evidence type="ECO:0000256" key="2">
    <source>
        <dbReference type="ARBA" id="ARBA00022481"/>
    </source>
</evidence>
<dbReference type="PANTHER" id="PTHR46195">
    <property type="entry name" value="HEAVY METAL-ASSOCIATED ISOPRENYLATED PLANT PROTEIN 7"/>
    <property type="match status" value="1"/>
</dbReference>
<keyword evidence="4" id="KW-0449">Lipoprotein</keyword>
<gene>
    <name evidence="7" type="ORF">CTI12_AA021510</name>
</gene>
<dbReference type="OrthoDB" id="9450131at2759"/>
<comment type="caution">
    <text evidence="7">The sequence shown here is derived from an EMBL/GenBank/DDBJ whole genome shotgun (WGS) entry which is preliminary data.</text>
</comment>
<keyword evidence="8" id="KW-1185">Reference proteome</keyword>
<dbReference type="PANTHER" id="PTHR46195:SF3">
    <property type="entry name" value="HEAVY METAL-ASSOCIATED ISOPRENYLATED PLANT PROTEIN 3-LIKE"/>
    <property type="match status" value="1"/>
</dbReference>
<dbReference type="GO" id="GO:0009626">
    <property type="term" value="P:plant-type hypersensitive response"/>
    <property type="evidence" value="ECO:0007669"/>
    <property type="project" value="UniProtKB-KW"/>
</dbReference>